<organism evidence="1 2">
    <name type="scientific">[Clostridium] cellulosi</name>
    <dbReference type="NCBI Taxonomy" id="29343"/>
    <lineage>
        <taxon>Bacteria</taxon>
        <taxon>Bacillati</taxon>
        <taxon>Bacillota</taxon>
        <taxon>Clostridia</taxon>
        <taxon>Eubacteriales</taxon>
        <taxon>Oscillospiraceae</taxon>
        <taxon>Oscillospiraceae incertae sedis</taxon>
    </lineage>
</organism>
<protein>
    <recommendedName>
        <fullName evidence="3">Zinc-ribbon 15 domain-containing protein</fullName>
    </recommendedName>
</protein>
<dbReference type="STRING" id="29343.CCDG5_0672"/>
<dbReference type="KEGG" id="ccel:CCDG5_0672"/>
<evidence type="ECO:0000313" key="1">
    <source>
        <dbReference type="EMBL" id="CDZ23801.1"/>
    </source>
</evidence>
<dbReference type="EMBL" id="LM995447">
    <property type="protein sequence ID" value="CDZ23801.1"/>
    <property type="molecule type" value="Genomic_DNA"/>
</dbReference>
<proteinExistence type="predicted"/>
<gene>
    <name evidence="1" type="ORF">CCDG5_0672</name>
</gene>
<reference evidence="2" key="1">
    <citation type="submission" date="2014-07" db="EMBL/GenBank/DDBJ databases">
        <authorList>
            <person name="Wibberg D."/>
        </authorList>
    </citation>
    <scope>NUCLEOTIDE SEQUENCE [LARGE SCALE GENOMIC DNA]</scope>
    <source>
        <strain evidence="2">DG5</strain>
    </source>
</reference>
<accession>A0A078KJJ8</accession>
<dbReference type="AlphaFoldDB" id="A0A078KJJ8"/>
<keyword evidence="2" id="KW-1185">Reference proteome</keyword>
<dbReference type="PATRIC" id="fig|29343.3.peg.704"/>
<dbReference type="Proteomes" id="UP000032431">
    <property type="component" value="Chromosome I"/>
</dbReference>
<evidence type="ECO:0000313" key="2">
    <source>
        <dbReference type="Proteomes" id="UP000032431"/>
    </source>
</evidence>
<dbReference type="HOGENOM" id="CLU_2786487_0_0_9"/>
<sequence>MFFSFGMFDGKPVLQGNIERYCAACGYSGTHYIYTRKRWLLLLVIPLPINVSTYTQCPRCGFIEEYKN</sequence>
<evidence type="ECO:0008006" key="3">
    <source>
        <dbReference type="Google" id="ProtNLM"/>
    </source>
</evidence>
<name>A0A078KJJ8_9FIRM</name>